<dbReference type="PANTHER" id="PTHR23082">
    <property type="entry name" value="TRANSCRIPTION INITIATION FACTOR IIIC TFIIIC , POLYPEPTIDE 3-RELATED"/>
    <property type="match status" value="1"/>
</dbReference>
<dbReference type="Pfam" id="PF14559">
    <property type="entry name" value="TPR_19"/>
    <property type="match status" value="1"/>
</dbReference>
<proteinExistence type="predicted"/>
<feature type="compositionally biased region" description="Acidic residues" evidence="2">
    <location>
        <begin position="99"/>
        <end position="114"/>
    </location>
</feature>
<dbReference type="FunFam" id="1.25.40.10:FF:000413">
    <property type="entry name" value="General transcription factor 3C polypeptide 3"/>
    <property type="match status" value="1"/>
</dbReference>
<feature type="region of interest" description="Disordered" evidence="2">
    <location>
        <begin position="235"/>
        <end position="258"/>
    </location>
</feature>
<dbReference type="EMBL" id="BAABME010004952">
    <property type="protein sequence ID" value="GAA0164100.1"/>
    <property type="molecule type" value="Genomic_DNA"/>
</dbReference>
<dbReference type="Pfam" id="PF13176">
    <property type="entry name" value="TPR_7"/>
    <property type="match status" value="1"/>
</dbReference>
<dbReference type="Proteomes" id="UP001454036">
    <property type="component" value="Unassembled WGS sequence"/>
</dbReference>
<feature type="compositionally biased region" description="Acidic residues" evidence="2">
    <location>
        <begin position="75"/>
        <end position="84"/>
    </location>
</feature>
<protein>
    <submittedName>
        <fullName evidence="3">General transcription factor</fullName>
    </submittedName>
</protein>
<feature type="compositionally biased region" description="Basic residues" evidence="2">
    <location>
        <begin position="235"/>
        <end position="253"/>
    </location>
</feature>
<evidence type="ECO:0000313" key="3">
    <source>
        <dbReference type="EMBL" id="GAA0164100.1"/>
    </source>
</evidence>
<feature type="repeat" description="TPR" evidence="1">
    <location>
        <begin position="294"/>
        <end position="327"/>
    </location>
</feature>
<feature type="compositionally biased region" description="Basic and acidic residues" evidence="2">
    <location>
        <begin position="61"/>
        <end position="74"/>
    </location>
</feature>
<feature type="compositionally biased region" description="Basic and acidic residues" evidence="2">
    <location>
        <begin position="23"/>
        <end position="33"/>
    </location>
</feature>
<feature type="compositionally biased region" description="Acidic residues" evidence="2">
    <location>
        <begin position="34"/>
        <end position="43"/>
    </location>
</feature>
<evidence type="ECO:0000256" key="1">
    <source>
        <dbReference type="PROSITE-ProRule" id="PRU00339"/>
    </source>
</evidence>
<feature type="compositionally biased region" description="Polar residues" evidence="2">
    <location>
        <begin position="8"/>
        <end position="22"/>
    </location>
</feature>
<feature type="compositionally biased region" description="Basic and acidic residues" evidence="2">
    <location>
        <begin position="115"/>
        <end position="131"/>
    </location>
</feature>
<evidence type="ECO:0000313" key="4">
    <source>
        <dbReference type="Proteomes" id="UP001454036"/>
    </source>
</evidence>
<accession>A0AAV3QKP2</accession>
<dbReference type="SUPFAM" id="SSF48452">
    <property type="entry name" value="TPR-like"/>
    <property type="match status" value="3"/>
</dbReference>
<dbReference type="Gene3D" id="1.25.40.10">
    <property type="entry name" value="Tetratricopeptide repeat domain"/>
    <property type="match status" value="3"/>
</dbReference>
<reference evidence="3 4" key="1">
    <citation type="submission" date="2024-01" db="EMBL/GenBank/DDBJ databases">
        <title>The complete chloroplast genome sequence of Lithospermum erythrorhizon: insights into the phylogenetic relationship among Boraginaceae species and the maternal lineages of purple gromwells.</title>
        <authorList>
            <person name="Okada T."/>
            <person name="Watanabe K."/>
        </authorList>
    </citation>
    <scope>NUCLEOTIDE SEQUENCE [LARGE SCALE GENOMIC DNA]</scope>
</reference>
<keyword evidence="1" id="KW-0802">TPR repeat</keyword>
<feature type="repeat" description="TPR" evidence="1">
    <location>
        <begin position="948"/>
        <end position="981"/>
    </location>
</feature>
<dbReference type="GO" id="GO:0000127">
    <property type="term" value="C:transcription factor TFIIIC complex"/>
    <property type="evidence" value="ECO:0007669"/>
    <property type="project" value="TreeGrafter"/>
</dbReference>
<organism evidence="3 4">
    <name type="scientific">Lithospermum erythrorhizon</name>
    <name type="common">Purple gromwell</name>
    <name type="synonym">Lithospermum officinale var. erythrorhizon</name>
    <dbReference type="NCBI Taxonomy" id="34254"/>
    <lineage>
        <taxon>Eukaryota</taxon>
        <taxon>Viridiplantae</taxon>
        <taxon>Streptophyta</taxon>
        <taxon>Embryophyta</taxon>
        <taxon>Tracheophyta</taxon>
        <taxon>Spermatophyta</taxon>
        <taxon>Magnoliopsida</taxon>
        <taxon>eudicotyledons</taxon>
        <taxon>Gunneridae</taxon>
        <taxon>Pentapetalae</taxon>
        <taxon>asterids</taxon>
        <taxon>lamiids</taxon>
        <taxon>Boraginales</taxon>
        <taxon>Boraginaceae</taxon>
        <taxon>Boraginoideae</taxon>
        <taxon>Lithospermeae</taxon>
        <taxon>Lithospermum</taxon>
    </lineage>
</organism>
<dbReference type="AlphaFoldDB" id="A0AAV3QKP2"/>
<dbReference type="PROSITE" id="PS50005">
    <property type="entry name" value="TPR"/>
    <property type="match status" value="3"/>
</dbReference>
<feature type="compositionally biased region" description="Acidic residues" evidence="2">
    <location>
        <begin position="132"/>
        <end position="158"/>
    </location>
</feature>
<dbReference type="GO" id="GO:0006383">
    <property type="term" value="P:transcription by RNA polymerase III"/>
    <property type="evidence" value="ECO:0007669"/>
    <property type="project" value="InterPro"/>
</dbReference>
<feature type="region of interest" description="Disordered" evidence="2">
    <location>
        <begin position="1"/>
        <end position="160"/>
    </location>
</feature>
<dbReference type="PANTHER" id="PTHR23082:SF0">
    <property type="entry name" value="GENERAL TRANSCRIPTION FACTOR 3C POLYPEPTIDE 3"/>
    <property type="match status" value="1"/>
</dbReference>
<feature type="repeat" description="TPR" evidence="1">
    <location>
        <begin position="362"/>
        <end position="395"/>
    </location>
</feature>
<dbReference type="Pfam" id="PF13181">
    <property type="entry name" value="TPR_8"/>
    <property type="match status" value="1"/>
</dbReference>
<dbReference type="InterPro" id="IPR019734">
    <property type="entry name" value="TPR_rpt"/>
</dbReference>
<dbReference type="InterPro" id="IPR011990">
    <property type="entry name" value="TPR-like_helical_dom_sf"/>
</dbReference>
<comment type="caution">
    <text evidence="3">The sequence shown here is derived from an EMBL/GenBank/DDBJ whole genome shotgun (WGS) entry which is preliminary data.</text>
</comment>
<gene>
    <name evidence="3" type="ORF">LIER_19816</name>
</gene>
<keyword evidence="4" id="KW-1185">Reference proteome</keyword>
<sequence>MDKKVEIKSQSLANSTQFQTQEHPLELQPHQEFEFDEEDADVGGEEKYNNNDNNVEFEVISEEKNTNNDKSKEFEVEEEEYEGIGEEKDTNNDKNMGFEVEEEDNDEGSYDNDNMEFKGEGKDTNNDKNMEFEGDEEGINNDENEFEGEEDEEEEEEEGYRFRFEGEMDPLEFAEGGAPYQQFEHLENQYEALAENKRKALALKPNSENPAKKFRMADMSGVTFEEMKELMNYGARKKSRRKAKRRGRRKGSRNKITPEITRKLGDATLQYALGNYEQAISILKEIILLSPNLPGPYHTLGLIYDAMGDRKRSFNFYMLAAHLQPKDASLWKLLVTWSIEQGNSGQARYCLSKAITADPEDKNLRFHRAALFIELGDFQKAAESYEHISRLSPDVIEPLRTATELYRKCGQHERAVTMLEAYLKEHPNEPDLSVVNLLVVVNMERKEHLKALELIERTQQVYSIGKEMPLYLSIKAGLCHAHLGNLEKAEVIFGVLQQENHSDHTNIIIVVADTLMSLQQYESALKYYRMLEGDDEKNNINGLLDLKIARCCLSVENKVDAVKYLYKAIHKLDYSVDARLTLSTLLLGEGKDDEAIAVLSPPSDSDSSLYRNSERSKPWWLHGSIKLNLCKIYKAKGLQEEFVNAIFPVIRQTLFLENVKQKVRIKPRLTRSVLSERIKVVGECQGDAVFHGFRPLASALDLSKAARARKRLQKVLTMREAERAAALADGIDWKSDDSEDDSPPVPQELPLPNLLKEEEYHILIIDVCKALSSLQRYWEALEIINLTLKLASNTLPTEKKQELRTLGAQIAYNISDPTHGFDYARYIVNQHPDSYAAWNCYYKVVSRLDNRHSKHNKFLHAARTKHKDCVPPILISGHQFTMISQHQAAARDYLEAYKLMPDNALVNLCAGTALINLALGFRLQNKHQCVLQGLAFLFNNLRLCGNNQEVLFNIARAYHHIGMVTLAVKYYEKVLAIHQDDYPIPRLPNENPDEVENRTPGYCDLRREASYNLQKIYLKSGAIDLARQITKDYCTI</sequence>
<dbReference type="InterPro" id="IPR039340">
    <property type="entry name" value="Tfc4/TFIIIC-102/Sfc4"/>
</dbReference>
<name>A0AAV3QKP2_LITER</name>
<dbReference type="SMART" id="SM00028">
    <property type="entry name" value="TPR"/>
    <property type="match status" value="5"/>
</dbReference>
<evidence type="ECO:0000256" key="2">
    <source>
        <dbReference type="SAM" id="MobiDB-lite"/>
    </source>
</evidence>